<comment type="caution">
    <text evidence="3">The sequence shown here is derived from an EMBL/GenBank/DDBJ whole genome shotgun (WGS) entry which is preliminary data.</text>
</comment>
<proteinExistence type="predicted"/>
<gene>
    <name evidence="3" type="ORF">F5X68DRAFT_33924</name>
</gene>
<feature type="compositionally biased region" description="Gly residues" evidence="1">
    <location>
        <begin position="356"/>
        <end position="369"/>
    </location>
</feature>
<evidence type="ECO:0008006" key="5">
    <source>
        <dbReference type="Google" id="ProtNLM"/>
    </source>
</evidence>
<dbReference type="Proteomes" id="UP000770015">
    <property type="component" value="Unassembled WGS sequence"/>
</dbReference>
<dbReference type="PANTHER" id="PTHR34618">
    <property type="entry name" value="SURFACE PROTEIN MAS1, PUTATIVE-RELATED"/>
    <property type="match status" value="1"/>
</dbReference>
<evidence type="ECO:0000256" key="2">
    <source>
        <dbReference type="SAM" id="SignalP"/>
    </source>
</evidence>
<dbReference type="Pfam" id="PF11327">
    <property type="entry name" value="Egh16-like"/>
    <property type="match status" value="1"/>
</dbReference>
<dbReference type="PANTHER" id="PTHR34618:SF3">
    <property type="entry name" value="GEGH 16 PROTEIN"/>
    <property type="match status" value="1"/>
</dbReference>
<protein>
    <recommendedName>
        <fullName evidence="5">GEgh 16 protein</fullName>
    </recommendedName>
</protein>
<feature type="compositionally biased region" description="Low complexity" evidence="1">
    <location>
        <begin position="370"/>
        <end position="385"/>
    </location>
</feature>
<dbReference type="InterPro" id="IPR021476">
    <property type="entry name" value="Egh16-like"/>
</dbReference>
<organism evidence="3 4">
    <name type="scientific">Plectosphaerella plurivora</name>
    <dbReference type="NCBI Taxonomy" id="936078"/>
    <lineage>
        <taxon>Eukaryota</taxon>
        <taxon>Fungi</taxon>
        <taxon>Dikarya</taxon>
        <taxon>Ascomycota</taxon>
        <taxon>Pezizomycotina</taxon>
        <taxon>Sordariomycetes</taxon>
        <taxon>Hypocreomycetidae</taxon>
        <taxon>Glomerellales</taxon>
        <taxon>Plectosphaerellaceae</taxon>
        <taxon>Plectosphaerella</taxon>
    </lineage>
</organism>
<dbReference type="AlphaFoldDB" id="A0A9P8V7L8"/>
<keyword evidence="2" id="KW-0732">Signal</keyword>
<accession>A0A9P8V7L8</accession>
<evidence type="ECO:0000313" key="4">
    <source>
        <dbReference type="Proteomes" id="UP000770015"/>
    </source>
</evidence>
<feature type="compositionally biased region" description="Gly residues" evidence="1">
    <location>
        <begin position="337"/>
        <end position="347"/>
    </location>
</feature>
<name>A0A9P8V7L8_9PEZI</name>
<feature type="region of interest" description="Disordered" evidence="1">
    <location>
        <begin position="272"/>
        <end position="398"/>
    </location>
</feature>
<feature type="chain" id="PRO_5040390936" description="GEgh 16 protein" evidence="2">
    <location>
        <begin position="20"/>
        <end position="398"/>
    </location>
</feature>
<dbReference type="EMBL" id="JAGSXJ010000020">
    <property type="protein sequence ID" value="KAH6680075.1"/>
    <property type="molecule type" value="Genomic_DNA"/>
</dbReference>
<feature type="compositionally biased region" description="Low complexity" evidence="1">
    <location>
        <begin position="276"/>
        <end position="292"/>
    </location>
</feature>
<dbReference type="OrthoDB" id="3241054at2759"/>
<evidence type="ECO:0000313" key="3">
    <source>
        <dbReference type="EMBL" id="KAH6680075.1"/>
    </source>
</evidence>
<keyword evidence="4" id="KW-1185">Reference proteome</keyword>
<feature type="signal peptide" evidence="2">
    <location>
        <begin position="1"/>
        <end position="19"/>
    </location>
</feature>
<feature type="compositionally biased region" description="Polar residues" evidence="1">
    <location>
        <begin position="293"/>
        <end position="303"/>
    </location>
</feature>
<evidence type="ECO:0000256" key="1">
    <source>
        <dbReference type="SAM" id="MobiDB-lite"/>
    </source>
</evidence>
<reference evidence="3" key="1">
    <citation type="journal article" date="2021" name="Nat. Commun.">
        <title>Genetic determinants of endophytism in the Arabidopsis root mycobiome.</title>
        <authorList>
            <person name="Mesny F."/>
            <person name="Miyauchi S."/>
            <person name="Thiergart T."/>
            <person name="Pickel B."/>
            <person name="Atanasova L."/>
            <person name="Karlsson M."/>
            <person name="Huettel B."/>
            <person name="Barry K.W."/>
            <person name="Haridas S."/>
            <person name="Chen C."/>
            <person name="Bauer D."/>
            <person name="Andreopoulos W."/>
            <person name="Pangilinan J."/>
            <person name="LaButti K."/>
            <person name="Riley R."/>
            <person name="Lipzen A."/>
            <person name="Clum A."/>
            <person name="Drula E."/>
            <person name="Henrissat B."/>
            <person name="Kohler A."/>
            <person name="Grigoriev I.V."/>
            <person name="Martin F.M."/>
            <person name="Hacquard S."/>
        </authorList>
    </citation>
    <scope>NUCLEOTIDE SEQUENCE</scope>
    <source>
        <strain evidence="3">MPI-SDFR-AT-0117</strain>
    </source>
</reference>
<feature type="compositionally biased region" description="Gly residues" evidence="1">
    <location>
        <begin position="311"/>
        <end position="327"/>
    </location>
</feature>
<sequence length="398" mass="39550">MISVSNFLAASAVLAVAHGHGVIIGAQGAAGSPASVGFLVNPELARNCTTISPCQQDATLIRDAEIEANIVNECGRTELSGNIDIGEQTENALVANAVTSVTKGSTVEITVHQVNADGAGPYFCDLDTTGNARRLVGQVPLNITNNVPGVNGFSQAKAQQFTMTVTLPADMECTGSSAGNVCTVRCRNNALAGPFGGCFPVQQTDVTPKVNRPDNIDTAQALDLTLAQVAANQKDLPAAIQANANAGADGAKQNLAAVEAILKINPATSAFPQQTPDLLPPGGAAGGAADAASSTVPEATATPTADAGNNAGAGGNAGGNAGNGNGRNRGNANAGNGRNGAGAGAGAADGAATGRNGAGNGGNGNGRNGGNNQQQGQNQGNNNNNQKRSMLRWANRLA</sequence>